<reference evidence="1 2" key="1">
    <citation type="journal article" date="2018" name="Nat. Biotechnol.">
        <title>A standardized bacterial taxonomy based on genome phylogeny substantially revises the tree of life.</title>
        <authorList>
            <person name="Parks D.H."/>
            <person name="Chuvochina M."/>
            <person name="Waite D.W."/>
            <person name="Rinke C."/>
            <person name="Skarshewski A."/>
            <person name="Chaumeil P.A."/>
            <person name="Hugenholtz P."/>
        </authorList>
    </citation>
    <scope>NUCLEOTIDE SEQUENCE [LARGE SCALE GENOMIC DNA]</scope>
    <source>
        <strain evidence="1">UBA9667</strain>
    </source>
</reference>
<proteinExistence type="predicted"/>
<evidence type="ECO:0000313" key="1">
    <source>
        <dbReference type="EMBL" id="HCK23498.1"/>
    </source>
</evidence>
<sequence length="80" mass="9491">MENRKFNLSKIMKEAHLLYACIRERGVSFAECLRRIWVQAKQRSDYRIFERRVSEVRRLTVEEEARAYGYGLGSGTWCGD</sequence>
<accession>A0A3D2SD16</accession>
<evidence type="ECO:0000313" key="2">
    <source>
        <dbReference type="Proteomes" id="UP000263098"/>
    </source>
</evidence>
<organism evidence="1 2">
    <name type="scientific">Bacteroides graminisolvens</name>
    <dbReference type="NCBI Taxonomy" id="477666"/>
    <lineage>
        <taxon>Bacteria</taxon>
        <taxon>Pseudomonadati</taxon>
        <taxon>Bacteroidota</taxon>
        <taxon>Bacteroidia</taxon>
        <taxon>Bacteroidales</taxon>
        <taxon>Bacteroidaceae</taxon>
        <taxon>Bacteroides</taxon>
    </lineage>
</organism>
<dbReference type="AlphaFoldDB" id="A0A3D2SD16"/>
<protein>
    <submittedName>
        <fullName evidence="1">Uncharacterized protein</fullName>
    </submittedName>
</protein>
<name>A0A3D2SD16_9BACE</name>
<comment type="caution">
    <text evidence="1">The sequence shown here is derived from an EMBL/GenBank/DDBJ whole genome shotgun (WGS) entry which is preliminary data.</text>
</comment>
<gene>
    <name evidence="1" type="ORF">DHW31_01715</name>
</gene>
<dbReference type="Proteomes" id="UP000263098">
    <property type="component" value="Unassembled WGS sequence"/>
</dbReference>
<dbReference type="EMBL" id="DPVG01000064">
    <property type="protein sequence ID" value="HCK23498.1"/>
    <property type="molecule type" value="Genomic_DNA"/>
</dbReference>